<accession>A0A832QDJ0</accession>
<dbReference type="Proteomes" id="UP000576550">
    <property type="component" value="Unassembled WGS sequence"/>
</dbReference>
<gene>
    <name evidence="1" type="ORF">GX533_01650</name>
</gene>
<reference evidence="1 2" key="1">
    <citation type="journal article" date="2020" name="Biotechnol. Biofuels">
        <title>New insights from the biogas microbiome by comprehensive genome-resolved metagenomics of nearly 1600 species originating from multiple anaerobic digesters.</title>
        <authorList>
            <person name="Campanaro S."/>
            <person name="Treu L."/>
            <person name="Rodriguez-R L.M."/>
            <person name="Kovalovszki A."/>
            <person name="Ziels R.M."/>
            <person name="Maus I."/>
            <person name="Zhu X."/>
            <person name="Kougias P.G."/>
            <person name="Basile A."/>
            <person name="Luo G."/>
            <person name="Schluter A."/>
            <person name="Konstantinidis K.T."/>
            <person name="Angelidaki I."/>
        </authorList>
    </citation>
    <scope>NUCLEOTIDE SEQUENCE [LARGE SCALE GENOMIC DNA]</scope>
    <source>
        <strain evidence="1">AS05jafATM_89</strain>
    </source>
</reference>
<proteinExistence type="predicted"/>
<evidence type="ECO:0000313" key="2">
    <source>
        <dbReference type="Proteomes" id="UP000576550"/>
    </source>
</evidence>
<name>A0A832QDJ0_9BACT</name>
<organism evidence="1 2">
    <name type="scientific">Candidatus Dojkabacteria bacterium</name>
    <dbReference type="NCBI Taxonomy" id="2099670"/>
    <lineage>
        <taxon>Bacteria</taxon>
        <taxon>Candidatus Dojkabacteria</taxon>
    </lineage>
</organism>
<dbReference type="AlphaFoldDB" id="A0A832QDJ0"/>
<dbReference type="EMBL" id="DUTP01000003">
    <property type="protein sequence ID" value="HHX99368.1"/>
    <property type="molecule type" value="Genomic_DNA"/>
</dbReference>
<sequence>MKKVVISGSSKLQKEVNHWINHFKKKGFEILDYPKPVESKDYSKELPKIYKNYYTALENTDIYFLMNEERKGVKGYVGASATAELTYVVIQNLLHNKNIYIYILNEPSKDVLAYDEIMFWLDMGWIKLYDENEL</sequence>
<evidence type="ECO:0000313" key="1">
    <source>
        <dbReference type="EMBL" id="HHX99368.1"/>
    </source>
</evidence>
<protein>
    <submittedName>
        <fullName evidence="1">Uncharacterized protein</fullName>
    </submittedName>
</protein>
<comment type="caution">
    <text evidence="1">The sequence shown here is derived from an EMBL/GenBank/DDBJ whole genome shotgun (WGS) entry which is preliminary data.</text>
</comment>